<accession>A0A4Z2FU35</accession>
<proteinExistence type="predicted"/>
<evidence type="ECO:0000313" key="2">
    <source>
        <dbReference type="EMBL" id="TNN44726.1"/>
    </source>
</evidence>
<protein>
    <submittedName>
        <fullName evidence="2">Uncharacterized protein</fullName>
    </submittedName>
</protein>
<dbReference type="EMBL" id="SRLO01000887">
    <property type="protein sequence ID" value="TNN44726.1"/>
    <property type="molecule type" value="Genomic_DNA"/>
</dbReference>
<comment type="caution">
    <text evidence="2">The sequence shown here is derived from an EMBL/GenBank/DDBJ whole genome shotgun (WGS) entry which is preliminary data.</text>
</comment>
<dbReference type="Proteomes" id="UP000314294">
    <property type="component" value="Unassembled WGS sequence"/>
</dbReference>
<evidence type="ECO:0000313" key="3">
    <source>
        <dbReference type="Proteomes" id="UP000314294"/>
    </source>
</evidence>
<feature type="region of interest" description="Disordered" evidence="1">
    <location>
        <begin position="1"/>
        <end position="21"/>
    </location>
</feature>
<reference evidence="2 3" key="1">
    <citation type="submission" date="2019-03" db="EMBL/GenBank/DDBJ databases">
        <title>First draft genome of Liparis tanakae, snailfish: a comprehensive survey of snailfish specific genes.</title>
        <authorList>
            <person name="Kim W."/>
            <person name="Song I."/>
            <person name="Jeong J.-H."/>
            <person name="Kim D."/>
            <person name="Kim S."/>
            <person name="Ryu S."/>
            <person name="Song J.Y."/>
            <person name="Lee S.K."/>
        </authorList>
    </citation>
    <scope>NUCLEOTIDE SEQUENCE [LARGE SCALE GENOMIC DNA]</scope>
    <source>
        <tissue evidence="2">Muscle</tissue>
    </source>
</reference>
<organism evidence="2 3">
    <name type="scientific">Liparis tanakae</name>
    <name type="common">Tanaka's snailfish</name>
    <dbReference type="NCBI Taxonomy" id="230148"/>
    <lineage>
        <taxon>Eukaryota</taxon>
        <taxon>Metazoa</taxon>
        <taxon>Chordata</taxon>
        <taxon>Craniata</taxon>
        <taxon>Vertebrata</taxon>
        <taxon>Euteleostomi</taxon>
        <taxon>Actinopterygii</taxon>
        <taxon>Neopterygii</taxon>
        <taxon>Teleostei</taxon>
        <taxon>Neoteleostei</taxon>
        <taxon>Acanthomorphata</taxon>
        <taxon>Eupercaria</taxon>
        <taxon>Perciformes</taxon>
        <taxon>Cottioidei</taxon>
        <taxon>Cottales</taxon>
        <taxon>Liparidae</taxon>
        <taxon>Liparis</taxon>
    </lineage>
</organism>
<name>A0A4Z2FU35_9TELE</name>
<feature type="region of interest" description="Disordered" evidence="1">
    <location>
        <begin position="97"/>
        <end position="129"/>
    </location>
</feature>
<gene>
    <name evidence="2" type="ORF">EYF80_045066</name>
</gene>
<keyword evidence="3" id="KW-1185">Reference proteome</keyword>
<sequence length="190" mass="20706">MSRCCSEGQPAASSSTSASQTVRLAVRKSLRKRGRLRASCWKHPVLLCSVGHQPRSNSSSSLRNHRGHSVHDICIAYTCTGNGHVALRATSVLPTCSRRRARPGPGPSGFGSATETRHRPPAHGGALKHDRRYGVTPKHNTAVFTPRAGPDLKACVRYASLGRPWSRVDAVTTVCYLNITNWADIYKHVM</sequence>
<dbReference type="OrthoDB" id="10653744at2759"/>
<dbReference type="AlphaFoldDB" id="A0A4Z2FU35"/>
<evidence type="ECO:0000256" key="1">
    <source>
        <dbReference type="SAM" id="MobiDB-lite"/>
    </source>
</evidence>